<sequence length="138" mass="13905">MHCPRPRHSVACWQIAITTELDLNNVGGVGAGDVGASAWDVGVGAGHVCSSAGQRVASGASHFLGSVVCAIQLTAGINSAQGDEEQAVGDSSHDRASNQCAHPVVGVVHVVVGSNTPVDVGEPVRCLDVQDEADGDQA</sequence>
<gene>
    <name evidence="1" type="ORF">LE_TR3570_c0_g1_i1_g.11604</name>
</gene>
<dbReference type="AlphaFoldDB" id="A0A1J3GB43"/>
<protein>
    <submittedName>
        <fullName evidence="1">Uncharacterized protein</fullName>
    </submittedName>
</protein>
<evidence type="ECO:0000313" key="1">
    <source>
        <dbReference type="EMBL" id="JAU53473.1"/>
    </source>
</evidence>
<accession>A0A1J3GB43</accession>
<dbReference type="EMBL" id="GEVL01023868">
    <property type="protein sequence ID" value="JAU53473.1"/>
    <property type="molecule type" value="Transcribed_RNA"/>
</dbReference>
<proteinExistence type="predicted"/>
<organism evidence="1">
    <name type="scientific">Noccaea caerulescens</name>
    <name type="common">Alpine penny-cress</name>
    <name type="synonym">Thlaspi caerulescens</name>
    <dbReference type="NCBI Taxonomy" id="107243"/>
    <lineage>
        <taxon>Eukaryota</taxon>
        <taxon>Viridiplantae</taxon>
        <taxon>Streptophyta</taxon>
        <taxon>Embryophyta</taxon>
        <taxon>Tracheophyta</taxon>
        <taxon>Spermatophyta</taxon>
        <taxon>Magnoliopsida</taxon>
        <taxon>eudicotyledons</taxon>
        <taxon>Gunneridae</taxon>
        <taxon>Pentapetalae</taxon>
        <taxon>rosids</taxon>
        <taxon>malvids</taxon>
        <taxon>Brassicales</taxon>
        <taxon>Brassicaceae</taxon>
        <taxon>Coluteocarpeae</taxon>
        <taxon>Noccaea</taxon>
    </lineage>
</organism>
<reference evidence="1" key="1">
    <citation type="submission" date="2016-07" db="EMBL/GenBank/DDBJ databases">
        <title>De novo transcriptome assembly of four accessions of the metal hyperaccumulator plant Noccaea caerulescens.</title>
        <authorList>
            <person name="Blande D."/>
            <person name="Halimaa P."/>
            <person name="Tervahauta A.I."/>
            <person name="Aarts M.G."/>
            <person name="Karenlampi S.O."/>
        </authorList>
    </citation>
    <scope>NUCLEOTIDE SEQUENCE</scope>
</reference>
<name>A0A1J3GB43_NOCCA</name>